<dbReference type="Proteomes" id="UP000234681">
    <property type="component" value="Chromosome 6"/>
</dbReference>
<sequence length="31" mass="3760">MTETKWDSQSLNSQCTKYKRCRYELGFELTI</sequence>
<reference evidence="2" key="1">
    <citation type="submission" date="2005-09" db="EMBL/GenBank/DDBJ databases">
        <authorList>
            <person name="Mural R.J."/>
            <person name="Li P.W."/>
            <person name="Adams M.D."/>
            <person name="Amanatides P.G."/>
            <person name="Baden-Tillson H."/>
            <person name="Barnstead M."/>
            <person name="Chin S.H."/>
            <person name="Dew I."/>
            <person name="Evans C.A."/>
            <person name="Ferriera S."/>
            <person name="Flanigan M."/>
            <person name="Fosler C."/>
            <person name="Glodek A."/>
            <person name="Gu Z."/>
            <person name="Holt R.A."/>
            <person name="Jennings D."/>
            <person name="Kraft C.L."/>
            <person name="Lu F."/>
            <person name="Nguyen T."/>
            <person name="Nusskern D.R."/>
            <person name="Pfannkoch C.M."/>
            <person name="Sitter C."/>
            <person name="Sutton G.G."/>
            <person name="Venter J.C."/>
            <person name="Wang Z."/>
            <person name="Woodage T."/>
            <person name="Zheng X.H."/>
            <person name="Zhong F."/>
        </authorList>
    </citation>
    <scope>NUCLEOTIDE SEQUENCE [LARGE SCALE GENOMIC DNA]</scope>
    <source>
        <strain>BN</strain>
        <strain evidence="2">Sprague-Dawley</strain>
    </source>
</reference>
<evidence type="ECO:0000313" key="2">
    <source>
        <dbReference type="Proteomes" id="UP000234681"/>
    </source>
</evidence>
<name>A6HAK1_RAT</name>
<organism evidence="1 2">
    <name type="scientific">Rattus norvegicus</name>
    <name type="common">Rat</name>
    <dbReference type="NCBI Taxonomy" id="10116"/>
    <lineage>
        <taxon>Eukaryota</taxon>
        <taxon>Metazoa</taxon>
        <taxon>Chordata</taxon>
        <taxon>Craniata</taxon>
        <taxon>Vertebrata</taxon>
        <taxon>Euteleostomi</taxon>
        <taxon>Mammalia</taxon>
        <taxon>Eutheria</taxon>
        <taxon>Euarchontoglires</taxon>
        <taxon>Glires</taxon>
        <taxon>Rodentia</taxon>
        <taxon>Myomorpha</taxon>
        <taxon>Muroidea</taxon>
        <taxon>Muridae</taxon>
        <taxon>Murinae</taxon>
        <taxon>Rattus</taxon>
    </lineage>
</organism>
<accession>A6HAK1</accession>
<protein>
    <submittedName>
        <fullName evidence="1">RCG62330</fullName>
    </submittedName>
</protein>
<dbReference type="EMBL" id="CH473947">
    <property type="protein sequence ID" value="EDM03056.1"/>
    <property type="molecule type" value="Genomic_DNA"/>
</dbReference>
<evidence type="ECO:0000313" key="1">
    <source>
        <dbReference type="EMBL" id="EDM03056.1"/>
    </source>
</evidence>
<gene>
    <name evidence="1" type="ORF">rCG_62330</name>
</gene>
<dbReference type="AlphaFoldDB" id="A6HAK1"/>
<proteinExistence type="predicted"/>